<dbReference type="Gene3D" id="2.10.260.10">
    <property type="match status" value="1"/>
</dbReference>
<dbReference type="EMBL" id="CP051680">
    <property type="protein sequence ID" value="QJD86125.1"/>
    <property type="molecule type" value="Genomic_DNA"/>
</dbReference>
<evidence type="ECO:0000313" key="2">
    <source>
        <dbReference type="EMBL" id="QJD86125.1"/>
    </source>
</evidence>
<keyword evidence="3" id="KW-1185">Reference proteome</keyword>
<dbReference type="GO" id="GO:0003677">
    <property type="term" value="F:DNA binding"/>
    <property type="evidence" value="ECO:0007669"/>
    <property type="project" value="UniProtKB-KW"/>
</dbReference>
<organism evidence="2 3">
    <name type="scientific">Cohnella herbarum</name>
    <dbReference type="NCBI Taxonomy" id="2728023"/>
    <lineage>
        <taxon>Bacteria</taxon>
        <taxon>Bacillati</taxon>
        <taxon>Bacillota</taxon>
        <taxon>Bacilli</taxon>
        <taxon>Bacillales</taxon>
        <taxon>Paenibacillaceae</taxon>
        <taxon>Cohnella</taxon>
    </lineage>
</organism>
<dbReference type="InterPro" id="IPR037914">
    <property type="entry name" value="SpoVT-AbrB_sf"/>
</dbReference>
<proteinExistence type="predicted"/>
<accession>A0A7Z2VNF4</accession>
<sequence>MEHKMNEGLKPMTLLDSVLGGGKVGKWGNSLGIRIPSEVMKLAKIKEGAELDFFLSTDGDVVMRLKKTEDDLVGGIDREFYTSLLNKMRASVTPDMQAHEEFGTALVGAERFDDGGDY</sequence>
<dbReference type="SMART" id="SM00966">
    <property type="entry name" value="SpoVT_AbrB"/>
    <property type="match status" value="1"/>
</dbReference>
<reference evidence="2 3" key="1">
    <citation type="submission" date="2020-04" db="EMBL/GenBank/DDBJ databases">
        <title>Genome sequencing of novel species.</title>
        <authorList>
            <person name="Heo J."/>
            <person name="Kim S.-J."/>
            <person name="Kim J.-S."/>
            <person name="Hong S.-B."/>
            <person name="Kwon S.-W."/>
        </authorList>
    </citation>
    <scope>NUCLEOTIDE SEQUENCE [LARGE SCALE GENOMIC DNA]</scope>
    <source>
        <strain evidence="2 3">MFER-1</strain>
    </source>
</reference>
<dbReference type="KEGG" id="cheb:HH215_25075"/>
<evidence type="ECO:0000259" key="1">
    <source>
        <dbReference type="SMART" id="SM00966"/>
    </source>
</evidence>
<feature type="domain" description="SpoVT-AbrB" evidence="1">
    <location>
        <begin position="25"/>
        <end position="71"/>
    </location>
</feature>
<dbReference type="Pfam" id="PF04014">
    <property type="entry name" value="MazE_antitoxin"/>
    <property type="match status" value="1"/>
</dbReference>
<dbReference type="Proteomes" id="UP000502248">
    <property type="component" value="Chromosome"/>
</dbReference>
<dbReference type="RefSeq" id="WP_169282377.1">
    <property type="nucleotide sequence ID" value="NZ_CP051680.1"/>
</dbReference>
<dbReference type="AlphaFoldDB" id="A0A7Z2VNF4"/>
<name>A0A7Z2VNF4_9BACL</name>
<keyword evidence="2" id="KW-0238">DNA-binding</keyword>
<dbReference type="SUPFAM" id="SSF89447">
    <property type="entry name" value="AbrB/MazE/MraZ-like"/>
    <property type="match status" value="1"/>
</dbReference>
<protein>
    <submittedName>
        <fullName evidence="2">AbrB/MazE/SpoVT family DNA-binding domain-containing protein</fullName>
    </submittedName>
</protein>
<evidence type="ECO:0000313" key="3">
    <source>
        <dbReference type="Proteomes" id="UP000502248"/>
    </source>
</evidence>
<dbReference type="InterPro" id="IPR007159">
    <property type="entry name" value="SpoVT-AbrB_dom"/>
</dbReference>
<gene>
    <name evidence="2" type="ORF">HH215_25075</name>
</gene>